<dbReference type="AlphaFoldDB" id="A0A410QHB0"/>
<feature type="transmembrane region" description="Helical" evidence="8">
    <location>
        <begin position="160"/>
        <end position="181"/>
    </location>
</feature>
<keyword evidence="6 8" id="KW-0472">Membrane</keyword>
<keyword evidence="3" id="KW-1003">Cell membrane</keyword>
<dbReference type="OrthoDB" id="9813689at2"/>
<keyword evidence="10" id="KW-1185">Reference proteome</keyword>
<feature type="transmembrane region" description="Helical" evidence="8">
    <location>
        <begin position="41"/>
        <end position="61"/>
    </location>
</feature>
<keyword evidence="7" id="KW-0862">Zinc</keyword>
<keyword evidence="7" id="KW-0479">Metal-binding</keyword>
<name>A0A410QHB0_9FIRM</name>
<dbReference type="PANTHER" id="PTHR20855:SF3">
    <property type="entry name" value="LD03007P"/>
    <property type="match status" value="1"/>
</dbReference>
<dbReference type="GO" id="GO:0005886">
    <property type="term" value="C:plasma membrane"/>
    <property type="evidence" value="ECO:0007669"/>
    <property type="project" value="UniProtKB-SubCell"/>
</dbReference>
<protein>
    <submittedName>
        <fullName evidence="9">Hemolysin III family protein</fullName>
    </submittedName>
</protein>
<feature type="binding site" evidence="7">
    <location>
        <position position="191"/>
    </location>
    <ligand>
        <name>Zn(2+)</name>
        <dbReference type="ChEBI" id="CHEBI:29105"/>
    </ligand>
</feature>
<proteinExistence type="inferred from homology"/>
<dbReference type="InterPro" id="IPR004254">
    <property type="entry name" value="AdipoR/HlyIII-related"/>
</dbReference>
<dbReference type="GO" id="GO:0046872">
    <property type="term" value="F:metal ion binding"/>
    <property type="evidence" value="ECO:0007669"/>
    <property type="project" value="UniProtKB-KW"/>
</dbReference>
<gene>
    <name evidence="9" type="ORF">EQM13_17645</name>
</gene>
<feature type="binding site" evidence="7">
    <location>
        <position position="62"/>
    </location>
    <ligand>
        <name>Zn(2+)</name>
        <dbReference type="ChEBI" id="CHEBI:29105"/>
    </ligand>
</feature>
<dbReference type="EMBL" id="CP035282">
    <property type="protein sequence ID" value="QAT63254.1"/>
    <property type="molecule type" value="Genomic_DNA"/>
</dbReference>
<evidence type="ECO:0000256" key="1">
    <source>
        <dbReference type="ARBA" id="ARBA00004651"/>
    </source>
</evidence>
<feature type="transmembrane region" description="Helical" evidence="8">
    <location>
        <begin position="193"/>
        <end position="214"/>
    </location>
</feature>
<dbReference type="KEGG" id="spoa:EQM13_17645"/>
<evidence type="ECO:0000256" key="7">
    <source>
        <dbReference type="PIRSR" id="PIRSR604254-1"/>
    </source>
</evidence>
<feature type="transmembrane region" description="Helical" evidence="8">
    <location>
        <begin position="12"/>
        <end position="29"/>
    </location>
</feature>
<dbReference type="RefSeq" id="WP_128753395.1">
    <property type="nucleotide sequence ID" value="NZ_CP035282.1"/>
</dbReference>
<evidence type="ECO:0000256" key="5">
    <source>
        <dbReference type="ARBA" id="ARBA00022989"/>
    </source>
</evidence>
<comment type="subcellular location">
    <subcellularLocation>
        <location evidence="1">Cell membrane</location>
        <topology evidence="1">Multi-pass membrane protein</topology>
    </subcellularLocation>
</comment>
<keyword evidence="4 8" id="KW-0812">Transmembrane</keyword>
<evidence type="ECO:0000256" key="4">
    <source>
        <dbReference type="ARBA" id="ARBA00022692"/>
    </source>
</evidence>
<keyword evidence="5 8" id="KW-1133">Transmembrane helix</keyword>
<sequence length="217" mass="24589">MNIKIKDPISALTHFIGAVLSVFGTMILVKYVEPIGTYKDMISVIVYGISLILLYTASTVYHWSPAQGKVNRILRKLDHMMIYVLIAGTYTPICMISLSGKWRWGLLISIWVLAVGGIILKALWMDVPRWISTTIYILMGWLVVLAFFPLKEVVSIEGVGWLIGGGIFYTVGAIIYGLKWPKFKWRGFGFHELFHLFVMAGSACHFWMIFKYVIGSI</sequence>
<dbReference type="Pfam" id="PF03006">
    <property type="entry name" value="HlyIII"/>
    <property type="match status" value="1"/>
</dbReference>
<dbReference type="InterPro" id="IPR005744">
    <property type="entry name" value="Hy-lIII"/>
</dbReference>
<evidence type="ECO:0000313" key="10">
    <source>
        <dbReference type="Proteomes" id="UP000287969"/>
    </source>
</evidence>
<feature type="transmembrane region" description="Helical" evidence="8">
    <location>
        <begin position="104"/>
        <end position="123"/>
    </location>
</feature>
<accession>A0A410QHB0</accession>
<dbReference type="PANTHER" id="PTHR20855">
    <property type="entry name" value="ADIPOR/PROGESTIN RECEPTOR-RELATED"/>
    <property type="match status" value="1"/>
</dbReference>
<organism evidence="9 10">
    <name type="scientific">Acidilutibacter cellobiosedens</name>
    <dbReference type="NCBI Taxonomy" id="2507161"/>
    <lineage>
        <taxon>Bacteria</taxon>
        <taxon>Bacillati</taxon>
        <taxon>Bacillota</taxon>
        <taxon>Tissierellia</taxon>
        <taxon>Tissierellales</taxon>
        <taxon>Acidilutibacteraceae</taxon>
        <taxon>Acidilutibacter</taxon>
    </lineage>
</organism>
<dbReference type="GO" id="GO:0140911">
    <property type="term" value="F:pore-forming activity"/>
    <property type="evidence" value="ECO:0007669"/>
    <property type="project" value="InterPro"/>
</dbReference>
<dbReference type="NCBIfam" id="TIGR01065">
    <property type="entry name" value="hlyIII"/>
    <property type="match status" value="1"/>
</dbReference>
<reference evidence="10" key="1">
    <citation type="submission" date="2019-01" db="EMBL/GenBank/DDBJ databases">
        <title>Draft genomes of a novel of Sporanaerobacter strains.</title>
        <authorList>
            <person name="Ma S."/>
        </authorList>
    </citation>
    <scope>NUCLEOTIDE SEQUENCE [LARGE SCALE GENOMIC DNA]</scope>
    <source>
        <strain evidence="10">NJN-17</strain>
    </source>
</reference>
<feature type="transmembrane region" description="Helical" evidence="8">
    <location>
        <begin position="81"/>
        <end position="98"/>
    </location>
</feature>
<dbReference type="Proteomes" id="UP000287969">
    <property type="component" value="Chromosome"/>
</dbReference>
<evidence type="ECO:0000313" key="9">
    <source>
        <dbReference type="EMBL" id="QAT63254.1"/>
    </source>
</evidence>
<evidence type="ECO:0000256" key="8">
    <source>
        <dbReference type="SAM" id="Phobius"/>
    </source>
</evidence>
<evidence type="ECO:0000256" key="3">
    <source>
        <dbReference type="ARBA" id="ARBA00022475"/>
    </source>
</evidence>
<feature type="binding site" evidence="7">
    <location>
        <position position="195"/>
    </location>
    <ligand>
        <name>Zn(2+)</name>
        <dbReference type="ChEBI" id="CHEBI:29105"/>
    </ligand>
</feature>
<evidence type="ECO:0000256" key="2">
    <source>
        <dbReference type="ARBA" id="ARBA00008488"/>
    </source>
</evidence>
<evidence type="ECO:0000256" key="6">
    <source>
        <dbReference type="ARBA" id="ARBA00023136"/>
    </source>
</evidence>
<comment type="similarity">
    <text evidence="2">Belongs to the UPF0073 (Hly-III) family.</text>
</comment>
<feature type="transmembrane region" description="Helical" evidence="8">
    <location>
        <begin position="130"/>
        <end position="148"/>
    </location>
</feature>